<dbReference type="AlphaFoldDB" id="A0A2U3D9U3"/>
<dbReference type="GO" id="GO:0006260">
    <property type="term" value="P:DNA replication"/>
    <property type="evidence" value="ECO:0007669"/>
    <property type="project" value="UniProtKB-KW"/>
</dbReference>
<evidence type="ECO:0000256" key="6">
    <source>
        <dbReference type="ARBA" id="ARBA00049244"/>
    </source>
</evidence>
<evidence type="ECO:0000259" key="7">
    <source>
        <dbReference type="SMART" id="SM00481"/>
    </source>
</evidence>
<evidence type="ECO:0000256" key="5">
    <source>
        <dbReference type="ARBA" id="ARBA00022932"/>
    </source>
</evidence>
<reference evidence="8 9" key="1">
    <citation type="submission" date="2016-11" db="EMBL/GenBank/DDBJ databases">
        <title>Comparative genomics of Acidibacillus ferroxidans species.</title>
        <authorList>
            <person name="Oliveira G."/>
            <person name="Nunes G."/>
            <person name="Oliveira R."/>
            <person name="Araujo F."/>
            <person name="Salim A."/>
            <person name="Scholte L."/>
            <person name="Morais D."/>
            <person name="Nancucheo I."/>
            <person name="Johnson D.B."/>
            <person name="Grail B."/>
            <person name="Bittencourt J."/>
            <person name="Valadares R."/>
        </authorList>
    </citation>
    <scope>NUCLEOTIDE SEQUENCE [LARGE SCALE GENOMIC DNA]</scope>
    <source>
        <strain evidence="8 9">Y002</strain>
    </source>
</reference>
<evidence type="ECO:0000313" key="8">
    <source>
        <dbReference type="EMBL" id="PWI58057.1"/>
    </source>
</evidence>
<dbReference type="PANTHER" id="PTHR32294">
    <property type="entry name" value="DNA POLYMERASE III SUBUNIT ALPHA"/>
    <property type="match status" value="1"/>
</dbReference>
<comment type="caution">
    <text evidence="8">The sequence shown here is derived from an EMBL/GenBank/DDBJ whole genome shotgun (WGS) entry which is preliminary data.</text>
</comment>
<dbReference type="SMART" id="SM00481">
    <property type="entry name" value="POLIIIAc"/>
    <property type="match status" value="1"/>
</dbReference>
<dbReference type="Pfam" id="PF17657">
    <property type="entry name" value="DNA_pol3_finger"/>
    <property type="match status" value="1"/>
</dbReference>
<dbReference type="Gene3D" id="1.10.150.870">
    <property type="match status" value="1"/>
</dbReference>
<evidence type="ECO:0000256" key="4">
    <source>
        <dbReference type="ARBA" id="ARBA00022705"/>
    </source>
</evidence>
<proteinExistence type="predicted"/>
<dbReference type="Pfam" id="PF02811">
    <property type="entry name" value="PHP"/>
    <property type="match status" value="1"/>
</dbReference>
<dbReference type="GO" id="GO:0003887">
    <property type="term" value="F:DNA-directed DNA polymerase activity"/>
    <property type="evidence" value="ECO:0007669"/>
    <property type="project" value="UniProtKB-KW"/>
</dbReference>
<evidence type="ECO:0000256" key="2">
    <source>
        <dbReference type="ARBA" id="ARBA00022679"/>
    </source>
</evidence>
<evidence type="ECO:0000313" key="9">
    <source>
        <dbReference type="Proteomes" id="UP000245380"/>
    </source>
</evidence>
<dbReference type="PANTHER" id="PTHR32294:SF0">
    <property type="entry name" value="DNA POLYMERASE III SUBUNIT ALPHA"/>
    <property type="match status" value="1"/>
</dbReference>
<comment type="catalytic activity">
    <reaction evidence="6">
        <text>DNA(n) + a 2'-deoxyribonucleoside 5'-triphosphate = DNA(n+1) + diphosphate</text>
        <dbReference type="Rhea" id="RHEA:22508"/>
        <dbReference type="Rhea" id="RHEA-COMP:17339"/>
        <dbReference type="Rhea" id="RHEA-COMP:17340"/>
        <dbReference type="ChEBI" id="CHEBI:33019"/>
        <dbReference type="ChEBI" id="CHEBI:61560"/>
        <dbReference type="ChEBI" id="CHEBI:173112"/>
        <dbReference type="EC" id="2.7.7.7"/>
    </reaction>
</comment>
<dbReference type="NCBIfam" id="TIGR00594">
    <property type="entry name" value="polc"/>
    <property type="match status" value="1"/>
</dbReference>
<dbReference type="SUPFAM" id="SSF89550">
    <property type="entry name" value="PHP domain-like"/>
    <property type="match status" value="1"/>
</dbReference>
<dbReference type="Gene3D" id="1.10.10.1600">
    <property type="entry name" value="Bacterial DNA polymerase III alpha subunit, thumb domain"/>
    <property type="match status" value="1"/>
</dbReference>
<dbReference type="InterPro" id="IPR040982">
    <property type="entry name" value="DNA_pol3_finger"/>
</dbReference>
<accession>A0A2U3D9U3</accession>
<organism evidence="8 9">
    <name type="scientific">Sulfoacidibacillus thermotolerans</name>
    <name type="common">Acidibacillus sulfuroxidans</name>
    <dbReference type="NCBI Taxonomy" id="1765684"/>
    <lineage>
        <taxon>Bacteria</taxon>
        <taxon>Bacillati</taxon>
        <taxon>Bacillota</taxon>
        <taxon>Bacilli</taxon>
        <taxon>Bacillales</taxon>
        <taxon>Alicyclobacillaceae</taxon>
        <taxon>Sulfoacidibacillus</taxon>
    </lineage>
</organism>
<keyword evidence="2" id="KW-0808">Transferase</keyword>
<dbReference type="Pfam" id="PF07733">
    <property type="entry name" value="DNA_pol3_alpha"/>
    <property type="match status" value="1"/>
</dbReference>
<feature type="domain" description="Polymerase/histidinol phosphatase N-terminal" evidence="7">
    <location>
        <begin position="6"/>
        <end position="73"/>
    </location>
</feature>
<dbReference type="GO" id="GO:0008408">
    <property type="term" value="F:3'-5' exonuclease activity"/>
    <property type="evidence" value="ECO:0007669"/>
    <property type="project" value="InterPro"/>
</dbReference>
<gene>
    <name evidence="8" type="ORF">BM613_05150</name>
</gene>
<evidence type="ECO:0000256" key="1">
    <source>
        <dbReference type="ARBA" id="ARBA00012417"/>
    </source>
</evidence>
<dbReference type="EMBL" id="MPDK01000006">
    <property type="protein sequence ID" value="PWI58057.1"/>
    <property type="molecule type" value="Genomic_DNA"/>
</dbReference>
<sequence length="1140" mass="126628">MVDEIVHLRVCSEYSLLYSSARITEVVQRVKQHGMSALGVADRRGMYGALTCYQAIHEAGLLPIIGQTIQVGKERLVRAEQSLFELVLIATSMEGYRSLTKLSSLATLQEEDGLQYNTWDELAAHSTGLLCLTGGIKGPLQEAVQRQDITRGQKILQGLMRIFGTERVYVELQGQGLLEEVKEHRFLAELAKTAQLPLVATSEVRYVQKTDLQVLDVLTGIREGISSEAAMRLRAKGATYDLRSPAEMRELFAEFPDALRATVDIARQAQFELPLQQWSMPRFPLPEGRSEEEELAFQAKQGLIARQLADQPVYQERLENELRVITRMGFSGYFLIVWDFMKFAHEQGISTGPGRGSAAGSLVSFVLQITDVDPIANHLLFERFLNPERVSWPDIDIDFEAERRHEVIAYVAQKYGKECVGHIGTLGTFAARAAVRDVGRVLGTAQVEIDRLARAIPATPGITLQAAIAAEPELKRLLTKFPHLQRVVDLALRIEGLPRHASLHAAGIVISKEPLAKLVPLMRGSEEVVATQYGMDDIAAIGLLKMDFLGLRTLTICDRAREYIQAIRQIEVRFDKLPMDQNTIALLAAGDTDGCFQLESAGVKQVLRELAPTTLEDLIAVISLYRPGPMEQIGTFIKVRRGELPVVYEVPELEPILRSTYGILVYQEQIMQIAATLAGFSLGEADVLRRAVSKKQRDVLDQARASFVAGCLANGYSESLGNQVYDLIVRFADYGFNRSHAAAYTMLAHRTAYLKANYRPEYMAALMTDAVSRPDKLEQYARACARAGIAVLGPDLNRSQAACVPERRANGEVAIRLGLAAVKHVGVAAVEQIVHAREQGGAFSSLQDLYERVDARALTRRVIESLIQSGAFDSFGISRRKLLLELDRLVGSVKAKMQGGQLTMRTLFDEPTQSSVEMIQGEALPDDPKQCALWEQELIGFIVSYDPFQAVREAQQRLHLPSIQQIIEEKGVRTEVQMIGKVAVMRQVATKKGDPMGFLTLEDHTARVELVIFPVLFQDWMRFQQGEDLLQVAARRDPNRENVFIAVKFQEIPPSSVAARKPQLFIRISADLERDRQRLIALRQTLLKHPGNVPVTLIYASGKQRTLDVVKVALTAELLDAVTTFVGREGISVYGASGEA</sequence>
<keyword evidence="3" id="KW-0548">Nucleotidyltransferase</keyword>
<dbReference type="InterPro" id="IPR004805">
    <property type="entry name" value="DnaE2/DnaE/PolC"/>
</dbReference>
<dbReference type="Gene3D" id="3.20.20.140">
    <property type="entry name" value="Metal-dependent hydrolases"/>
    <property type="match status" value="1"/>
</dbReference>
<dbReference type="OrthoDB" id="9803237at2"/>
<dbReference type="Pfam" id="PF14579">
    <property type="entry name" value="HHH_6"/>
    <property type="match status" value="1"/>
</dbReference>
<dbReference type="CDD" id="cd04485">
    <property type="entry name" value="DnaE_OBF"/>
    <property type="match status" value="1"/>
</dbReference>
<dbReference type="EC" id="2.7.7.7" evidence="1"/>
<dbReference type="InterPro" id="IPR041931">
    <property type="entry name" value="DNA_pol3_alpha_thumb_dom"/>
</dbReference>
<dbReference type="InterPro" id="IPR016195">
    <property type="entry name" value="Pol/histidinol_Pase-like"/>
</dbReference>
<keyword evidence="9" id="KW-1185">Reference proteome</keyword>
<name>A0A2U3D9U3_SULT2</name>
<keyword evidence="4" id="KW-0235">DNA replication</keyword>
<evidence type="ECO:0000256" key="3">
    <source>
        <dbReference type="ARBA" id="ARBA00022695"/>
    </source>
</evidence>
<dbReference type="Proteomes" id="UP000245380">
    <property type="component" value="Unassembled WGS sequence"/>
</dbReference>
<dbReference type="NCBIfam" id="NF004226">
    <property type="entry name" value="PRK05673.1"/>
    <property type="match status" value="1"/>
</dbReference>
<protein>
    <recommendedName>
        <fullName evidence="1">DNA-directed DNA polymerase</fullName>
        <ecNumber evidence="1">2.7.7.7</ecNumber>
    </recommendedName>
</protein>
<keyword evidence="5" id="KW-0239">DNA-directed DNA polymerase</keyword>
<dbReference type="InterPro" id="IPR029460">
    <property type="entry name" value="DNAPol_HHH"/>
</dbReference>
<dbReference type="InterPro" id="IPR011708">
    <property type="entry name" value="DNA_pol3_alpha_NTPase_dom"/>
</dbReference>
<dbReference type="InterPro" id="IPR004013">
    <property type="entry name" value="PHP_dom"/>
</dbReference>
<dbReference type="InterPro" id="IPR003141">
    <property type="entry name" value="Pol/His_phosphatase_N"/>
</dbReference>